<organism evidence="2 3">
    <name type="scientific">Sphaerisporangium flaviroseum</name>
    <dbReference type="NCBI Taxonomy" id="509199"/>
    <lineage>
        <taxon>Bacteria</taxon>
        <taxon>Bacillati</taxon>
        <taxon>Actinomycetota</taxon>
        <taxon>Actinomycetes</taxon>
        <taxon>Streptosporangiales</taxon>
        <taxon>Streptosporangiaceae</taxon>
        <taxon>Sphaerisporangium</taxon>
    </lineage>
</organism>
<dbReference type="EMBL" id="BAAAZR010000001">
    <property type="protein sequence ID" value="GAA3791282.1"/>
    <property type="molecule type" value="Genomic_DNA"/>
</dbReference>
<dbReference type="InterPro" id="IPR051606">
    <property type="entry name" value="Polyketide_Oxido-like"/>
</dbReference>
<keyword evidence="3" id="KW-1185">Reference proteome</keyword>
<dbReference type="InterPro" id="IPR036291">
    <property type="entry name" value="NAD(P)-bd_dom_sf"/>
</dbReference>
<gene>
    <name evidence="2" type="ORF">GCM10022226_07810</name>
</gene>
<dbReference type="SUPFAM" id="SSF51735">
    <property type="entry name" value="NAD(P)-binding Rossmann-fold domains"/>
    <property type="match status" value="1"/>
</dbReference>
<proteinExistence type="predicted"/>
<accession>A0ABP7HEC6</accession>
<dbReference type="InterPro" id="IPR016040">
    <property type="entry name" value="NAD(P)-bd_dom"/>
</dbReference>
<dbReference type="Pfam" id="PF13460">
    <property type="entry name" value="NAD_binding_10"/>
    <property type="match status" value="1"/>
</dbReference>
<dbReference type="RefSeq" id="WP_344934229.1">
    <property type="nucleotide sequence ID" value="NZ_BAAAZR010000001.1"/>
</dbReference>
<protein>
    <submittedName>
        <fullName evidence="2">SDR family oxidoreductase</fullName>
    </submittedName>
</protein>
<dbReference type="PANTHER" id="PTHR43355">
    <property type="entry name" value="FLAVIN REDUCTASE (NADPH)"/>
    <property type="match status" value="1"/>
</dbReference>
<comment type="caution">
    <text evidence="2">The sequence shown here is derived from an EMBL/GenBank/DDBJ whole genome shotgun (WGS) entry which is preliminary data.</text>
</comment>
<dbReference type="Gene3D" id="3.40.50.720">
    <property type="entry name" value="NAD(P)-binding Rossmann-like Domain"/>
    <property type="match status" value="1"/>
</dbReference>
<feature type="domain" description="NAD(P)-binding" evidence="1">
    <location>
        <begin position="7"/>
        <end position="200"/>
    </location>
</feature>
<evidence type="ECO:0000259" key="1">
    <source>
        <dbReference type="Pfam" id="PF13460"/>
    </source>
</evidence>
<evidence type="ECO:0000313" key="3">
    <source>
        <dbReference type="Proteomes" id="UP001500888"/>
    </source>
</evidence>
<evidence type="ECO:0000313" key="2">
    <source>
        <dbReference type="EMBL" id="GAA3791282.1"/>
    </source>
</evidence>
<dbReference type="CDD" id="cd05244">
    <property type="entry name" value="BVR-B_like_SDR_a"/>
    <property type="match status" value="1"/>
</dbReference>
<dbReference type="PANTHER" id="PTHR43355:SF2">
    <property type="entry name" value="FLAVIN REDUCTASE (NADPH)"/>
    <property type="match status" value="1"/>
</dbReference>
<sequence>MKLAVFGATGRTGREVVRQALDAGHQVAAVVRDPARLPISHSALEVVTTEVTGPEALRPALAGREAVISALGPNSRREAGIASAALRAILRAMDANEVRRLAVLSATPVGPIPDEEGFLYRSVVSPLLRRVLRDVYADLGAMEEEVRRSAVEWTIVRPPRLTDKPFTGTYRRVIGGNVPRGHAISRADLAHAMLAVLDDPATVKQAVGVAY</sequence>
<name>A0ABP7HEC6_9ACTN</name>
<dbReference type="Proteomes" id="UP001500888">
    <property type="component" value="Unassembled WGS sequence"/>
</dbReference>
<reference evidence="3" key="1">
    <citation type="journal article" date="2019" name="Int. J. Syst. Evol. Microbiol.">
        <title>The Global Catalogue of Microorganisms (GCM) 10K type strain sequencing project: providing services to taxonomists for standard genome sequencing and annotation.</title>
        <authorList>
            <consortium name="The Broad Institute Genomics Platform"/>
            <consortium name="The Broad Institute Genome Sequencing Center for Infectious Disease"/>
            <person name="Wu L."/>
            <person name="Ma J."/>
        </authorList>
    </citation>
    <scope>NUCLEOTIDE SEQUENCE [LARGE SCALE GENOMIC DNA]</scope>
    <source>
        <strain evidence="3">JCM 16908</strain>
    </source>
</reference>